<feature type="transmembrane region" description="Helical" evidence="1">
    <location>
        <begin position="12"/>
        <end position="30"/>
    </location>
</feature>
<evidence type="ECO:0000313" key="2">
    <source>
        <dbReference type="EMBL" id="SEA81001.1"/>
    </source>
</evidence>
<feature type="transmembrane region" description="Helical" evidence="1">
    <location>
        <begin position="36"/>
        <end position="69"/>
    </location>
</feature>
<keyword evidence="1" id="KW-0812">Transmembrane</keyword>
<accession>A0A1H4E7G0</accession>
<protein>
    <submittedName>
        <fullName evidence="2">Uncharacterized protein</fullName>
    </submittedName>
</protein>
<name>A0A1H4E7G0_9FLAO</name>
<dbReference type="EMBL" id="FNQF01000032">
    <property type="protein sequence ID" value="SEA81001.1"/>
    <property type="molecule type" value="Genomic_DNA"/>
</dbReference>
<proteinExistence type="predicted"/>
<dbReference type="AlphaFoldDB" id="A0A1H4E7G0"/>
<evidence type="ECO:0000313" key="3">
    <source>
        <dbReference type="Proteomes" id="UP000198820"/>
    </source>
</evidence>
<gene>
    <name evidence="2" type="ORF">SAMN05421540_1321</name>
</gene>
<dbReference type="Proteomes" id="UP000198820">
    <property type="component" value="Unassembled WGS sequence"/>
</dbReference>
<keyword evidence="1" id="KW-1133">Transmembrane helix</keyword>
<keyword evidence="1" id="KW-0472">Membrane</keyword>
<organism evidence="2 3">
    <name type="scientific">Psychroflexus halocasei</name>
    <dbReference type="NCBI Taxonomy" id="908615"/>
    <lineage>
        <taxon>Bacteria</taxon>
        <taxon>Pseudomonadati</taxon>
        <taxon>Bacteroidota</taxon>
        <taxon>Flavobacteriia</taxon>
        <taxon>Flavobacteriales</taxon>
        <taxon>Flavobacteriaceae</taxon>
        <taxon>Psychroflexus</taxon>
    </lineage>
</organism>
<sequence>MKRDINNTFNSKKPILVLILSIITAIFWYIGQSFNVYYFAVVGAVFEFLWLPMIASLYILPILSLFYLIKEKFNLISLYLYSFLILIATILYIYLIN</sequence>
<evidence type="ECO:0000256" key="1">
    <source>
        <dbReference type="SAM" id="Phobius"/>
    </source>
</evidence>
<keyword evidence="3" id="KW-1185">Reference proteome</keyword>
<reference evidence="2 3" key="1">
    <citation type="submission" date="2016-10" db="EMBL/GenBank/DDBJ databases">
        <authorList>
            <person name="de Groot N.N."/>
        </authorList>
    </citation>
    <scope>NUCLEOTIDE SEQUENCE [LARGE SCALE GENOMIC DNA]</scope>
    <source>
        <strain evidence="2 3">DSM 23581</strain>
    </source>
</reference>
<feature type="transmembrane region" description="Helical" evidence="1">
    <location>
        <begin position="76"/>
        <end position="96"/>
    </location>
</feature>